<dbReference type="GO" id="GO:0005741">
    <property type="term" value="C:mitochondrial outer membrane"/>
    <property type="evidence" value="ECO:0007669"/>
    <property type="project" value="InterPro"/>
</dbReference>
<dbReference type="GeneID" id="30150118"/>
<dbReference type="GO" id="GO:0070096">
    <property type="term" value="P:mitochondrial outer membrane translocase complex assembly"/>
    <property type="evidence" value="ECO:0007669"/>
    <property type="project" value="TreeGrafter"/>
</dbReference>
<proteinExistence type="predicted"/>
<protein>
    <recommendedName>
        <fullName evidence="3">Mitochondrial import protein 1</fullName>
    </recommendedName>
</protein>
<dbReference type="RefSeq" id="XP_018988099.1">
    <property type="nucleotide sequence ID" value="XM_019132265.1"/>
</dbReference>
<dbReference type="PANTHER" id="PTHR28241">
    <property type="entry name" value="MITOCHONDRIAL IMPORT PROTEIN 1"/>
    <property type="match status" value="1"/>
</dbReference>
<organism evidence="1 2">
    <name type="scientific">Babjeviella inositovora NRRL Y-12698</name>
    <dbReference type="NCBI Taxonomy" id="984486"/>
    <lineage>
        <taxon>Eukaryota</taxon>
        <taxon>Fungi</taxon>
        <taxon>Dikarya</taxon>
        <taxon>Ascomycota</taxon>
        <taxon>Saccharomycotina</taxon>
        <taxon>Pichiomycetes</taxon>
        <taxon>Serinales incertae sedis</taxon>
        <taxon>Babjeviella</taxon>
    </lineage>
</organism>
<accession>A0A1E3QYS0</accession>
<dbReference type="Proteomes" id="UP000094336">
    <property type="component" value="Unassembled WGS sequence"/>
</dbReference>
<dbReference type="STRING" id="984486.A0A1E3QYS0"/>
<keyword evidence="2" id="KW-1185">Reference proteome</keyword>
<dbReference type="InterPro" id="IPR013262">
    <property type="entry name" value="OMP_MIM1/TOM13_mt"/>
</dbReference>
<sequence>MSATNEILQDIADAAHQEIKAFSSEPSAITDDAPTELDKVIFGSDSEEAPFDNQSISYLSDTNENFVTVPSSGTLVKLEEFSVLAFLVRCGINLVLPFINGIMVGCGEILAHEIGFRYGWRGARVEPSARMAQRQRQIQQQSKFL</sequence>
<name>A0A1E3QYS0_9ASCO</name>
<dbReference type="PANTHER" id="PTHR28241:SF1">
    <property type="entry name" value="MITOCHONDRIAL IMPORT PROTEIN 1"/>
    <property type="match status" value="1"/>
</dbReference>
<dbReference type="GO" id="GO:0045040">
    <property type="term" value="P:protein insertion into mitochondrial outer membrane"/>
    <property type="evidence" value="ECO:0007669"/>
    <property type="project" value="TreeGrafter"/>
</dbReference>
<dbReference type="EMBL" id="KV454426">
    <property type="protein sequence ID" value="ODQ82771.1"/>
    <property type="molecule type" value="Genomic_DNA"/>
</dbReference>
<dbReference type="Pfam" id="PF08219">
    <property type="entry name" value="TOM13"/>
    <property type="match status" value="1"/>
</dbReference>
<dbReference type="OrthoDB" id="5529571at2759"/>
<evidence type="ECO:0000313" key="2">
    <source>
        <dbReference type="Proteomes" id="UP000094336"/>
    </source>
</evidence>
<gene>
    <name evidence="1" type="ORF">BABINDRAFT_5689</name>
</gene>
<evidence type="ECO:0008006" key="3">
    <source>
        <dbReference type="Google" id="ProtNLM"/>
    </source>
</evidence>
<dbReference type="AlphaFoldDB" id="A0A1E3QYS0"/>
<reference evidence="2" key="1">
    <citation type="submission" date="2016-05" db="EMBL/GenBank/DDBJ databases">
        <title>Comparative genomics of biotechnologically important yeasts.</title>
        <authorList>
            <consortium name="DOE Joint Genome Institute"/>
            <person name="Riley R."/>
            <person name="Haridas S."/>
            <person name="Wolfe K.H."/>
            <person name="Lopes M.R."/>
            <person name="Hittinger C.T."/>
            <person name="Goker M."/>
            <person name="Salamov A."/>
            <person name="Wisecaver J."/>
            <person name="Long T.M."/>
            <person name="Aerts A.L."/>
            <person name="Barry K."/>
            <person name="Choi C."/>
            <person name="Clum A."/>
            <person name="Coughlan A.Y."/>
            <person name="Deshpande S."/>
            <person name="Douglass A.P."/>
            <person name="Hanson S.J."/>
            <person name="Klenk H.-P."/>
            <person name="Labutti K."/>
            <person name="Lapidus A."/>
            <person name="Lindquist E."/>
            <person name="Lipzen A."/>
            <person name="Meier-Kolthoff J.P."/>
            <person name="Ohm R.A."/>
            <person name="Otillar R.P."/>
            <person name="Pangilinan J."/>
            <person name="Peng Y."/>
            <person name="Rokas A."/>
            <person name="Rosa C.A."/>
            <person name="Scheuner C."/>
            <person name="Sibirny A.A."/>
            <person name="Slot J.C."/>
            <person name="Stielow J.B."/>
            <person name="Sun H."/>
            <person name="Kurtzman C.P."/>
            <person name="Blackwell M."/>
            <person name="Grigoriev I.V."/>
            <person name="Jeffries T.W."/>
        </authorList>
    </citation>
    <scope>NUCLEOTIDE SEQUENCE [LARGE SCALE GENOMIC DNA]</scope>
    <source>
        <strain evidence="2">NRRL Y-12698</strain>
    </source>
</reference>
<evidence type="ECO:0000313" key="1">
    <source>
        <dbReference type="EMBL" id="ODQ82771.1"/>
    </source>
</evidence>